<comment type="caution">
    <text evidence="1">The sequence shown here is derived from an EMBL/GenBank/DDBJ whole genome shotgun (WGS) entry which is preliminary data.</text>
</comment>
<dbReference type="EMBL" id="CAJVQB010000844">
    <property type="protein sequence ID" value="CAG8509765.1"/>
    <property type="molecule type" value="Genomic_DNA"/>
</dbReference>
<evidence type="ECO:0000313" key="1">
    <source>
        <dbReference type="EMBL" id="CAG8509765.1"/>
    </source>
</evidence>
<dbReference type="Proteomes" id="UP000789901">
    <property type="component" value="Unassembled WGS sequence"/>
</dbReference>
<reference evidence="1 2" key="1">
    <citation type="submission" date="2021-06" db="EMBL/GenBank/DDBJ databases">
        <authorList>
            <person name="Kallberg Y."/>
            <person name="Tangrot J."/>
            <person name="Rosling A."/>
        </authorList>
    </citation>
    <scope>NUCLEOTIDE SEQUENCE [LARGE SCALE GENOMIC DNA]</scope>
    <source>
        <strain evidence="1 2">120-4 pot B 10/14</strain>
    </source>
</reference>
<keyword evidence="2" id="KW-1185">Reference proteome</keyword>
<evidence type="ECO:0000313" key="2">
    <source>
        <dbReference type="Proteomes" id="UP000789901"/>
    </source>
</evidence>
<proteinExistence type="predicted"/>
<organism evidence="1 2">
    <name type="scientific">Gigaspora margarita</name>
    <dbReference type="NCBI Taxonomy" id="4874"/>
    <lineage>
        <taxon>Eukaryota</taxon>
        <taxon>Fungi</taxon>
        <taxon>Fungi incertae sedis</taxon>
        <taxon>Mucoromycota</taxon>
        <taxon>Glomeromycotina</taxon>
        <taxon>Glomeromycetes</taxon>
        <taxon>Diversisporales</taxon>
        <taxon>Gigasporaceae</taxon>
        <taxon>Gigaspora</taxon>
    </lineage>
</organism>
<name>A0ABM8W2Q7_GIGMA</name>
<protein>
    <submittedName>
        <fullName evidence="1">46315_t:CDS:1</fullName>
    </submittedName>
</protein>
<gene>
    <name evidence="1" type="ORF">GMARGA_LOCUS2622</name>
</gene>
<sequence>MIIFLKGDGGHWEGHREGAILSSFLSVLLSSPALSPTLLSSLLRKRRKDVPLRENKTIDILKIHNCEITRQWHLEKVCEDGGHHHLYCDLEIIESDNPNPVAVIELLTTSSIPELNVLQERG</sequence>
<accession>A0ABM8W2Q7</accession>